<gene>
    <name evidence="7" type="ORF">LR394_24515</name>
</gene>
<dbReference type="SUPFAM" id="SSF53850">
    <property type="entry name" value="Periplasmic binding protein-like II"/>
    <property type="match status" value="1"/>
</dbReference>
<dbReference type="Gene3D" id="3.40.190.10">
    <property type="entry name" value="Periplasmic binding protein-like II"/>
    <property type="match status" value="3"/>
</dbReference>
<dbReference type="PANTHER" id="PTHR43649">
    <property type="entry name" value="ARABINOSE-BINDING PROTEIN-RELATED"/>
    <property type="match status" value="1"/>
</dbReference>
<sequence>MRRRTFIALAAGALTSACAAAPGARPGQTVLRFWSWVPGIDQAVNLWNSQNRDTYVDLELTPAGSSGTYSKMYAAVRGGRGAPDVAQVEYQELPGFALENGLIELGPLGMDQHRDQFVDWQISQSSFGERIYAVPQASGPMALYYRNDIFGSLGLDVPRTWEDYRAAAEAVRADGRYIATFPPGNSAWFAALSWQAGARWFGLDGDVWTVGINSEQTLRVAEYWDELRSQDLISMQPDFSNSWYADLQSGRIVTWPSAQWGGPILSGNAPGTSGNWRAAQLPQWNPDNPASANWGGSATAVLKGSEHPREAAEFAIWLNSDPESIDLLIAGGYGWPSVKDALDGTALDTSEEFFGGQNVNRDVFAPADETIGTDWLWSPTTNATYLHLNDGFAGVVAGGSSFVDVVQQTHRQTVEDLRAKGLTVREAS</sequence>
<evidence type="ECO:0000256" key="2">
    <source>
        <dbReference type="ARBA" id="ARBA00022729"/>
    </source>
</evidence>
<dbReference type="InterPro" id="IPR006059">
    <property type="entry name" value="SBP"/>
</dbReference>
<evidence type="ECO:0000313" key="7">
    <source>
        <dbReference type="EMBL" id="MCD5314076.1"/>
    </source>
</evidence>
<dbReference type="RefSeq" id="WP_231446306.1">
    <property type="nucleotide sequence ID" value="NZ_JAJOMB010000014.1"/>
</dbReference>
<keyword evidence="2 6" id="KW-0732">Signal</keyword>
<comment type="caution">
    <text evidence="7">The sequence shown here is derived from an EMBL/GenBank/DDBJ whole genome shotgun (WGS) entry which is preliminary data.</text>
</comment>
<keyword evidence="5" id="KW-0449">Lipoprotein</keyword>
<evidence type="ECO:0000256" key="5">
    <source>
        <dbReference type="ARBA" id="ARBA00023288"/>
    </source>
</evidence>
<evidence type="ECO:0000256" key="1">
    <source>
        <dbReference type="ARBA" id="ARBA00022475"/>
    </source>
</evidence>
<dbReference type="InterPro" id="IPR050490">
    <property type="entry name" value="Bact_solute-bd_prot1"/>
</dbReference>
<organism evidence="7 8">
    <name type="scientific">Kineosporia babensis</name>
    <dbReference type="NCBI Taxonomy" id="499548"/>
    <lineage>
        <taxon>Bacteria</taxon>
        <taxon>Bacillati</taxon>
        <taxon>Actinomycetota</taxon>
        <taxon>Actinomycetes</taxon>
        <taxon>Kineosporiales</taxon>
        <taxon>Kineosporiaceae</taxon>
        <taxon>Kineosporia</taxon>
    </lineage>
</organism>
<keyword evidence="8" id="KW-1185">Reference proteome</keyword>
<proteinExistence type="predicted"/>
<evidence type="ECO:0000256" key="3">
    <source>
        <dbReference type="ARBA" id="ARBA00023136"/>
    </source>
</evidence>
<evidence type="ECO:0000256" key="6">
    <source>
        <dbReference type="SAM" id="SignalP"/>
    </source>
</evidence>
<keyword evidence="3" id="KW-0472">Membrane</keyword>
<feature type="chain" id="PRO_5040958635" evidence="6">
    <location>
        <begin position="20"/>
        <end position="428"/>
    </location>
</feature>
<protein>
    <submittedName>
        <fullName evidence="7">Extracellular solute-binding protein</fullName>
    </submittedName>
</protein>
<dbReference type="AlphaFoldDB" id="A0A9X1NIZ7"/>
<dbReference type="Pfam" id="PF01547">
    <property type="entry name" value="SBP_bac_1"/>
    <property type="match status" value="1"/>
</dbReference>
<name>A0A9X1NIZ7_9ACTN</name>
<dbReference type="EMBL" id="JAJOMB010000014">
    <property type="protein sequence ID" value="MCD5314076.1"/>
    <property type="molecule type" value="Genomic_DNA"/>
</dbReference>
<keyword evidence="4" id="KW-0564">Palmitate</keyword>
<keyword evidence="1" id="KW-1003">Cell membrane</keyword>
<feature type="signal peptide" evidence="6">
    <location>
        <begin position="1"/>
        <end position="19"/>
    </location>
</feature>
<accession>A0A9X1NIZ7</accession>
<dbReference type="Proteomes" id="UP001138997">
    <property type="component" value="Unassembled WGS sequence"/>
</dbReference>
<dbReference type="PROSITE" id="PS51257">
    <property type="entry name" value="PROKAR_LIPOPROTEIN"/>
    <property type="match status" value="1"/>
</dbReference>
<evidence type="ECO:0000313" key="8">
    <source>
        <dbReference type="Proteomes" id="UP001138997"/>
    </source>
</evidence>
<reference evidence="7" key="1">
    <citation type="submission" date="2021-11" db="EMBL/GenBank/DDBJ databases">
        <title>Streptomyces corallinus and Kineosporia corallina sp. nov., two new coral-derived marine actinobacteria.</title>
        <authorList>
            <person name="Buangrab K."/>
            <person name="Sutthacheep M."/>
            <person name="Yeemin T."/>
            <person name="Harunari E."/>
            <person name="Igarashi Y."/>
            <person name="Sripreechasak P."/>
            <person name="Kanchanasin P."/>
            <person name="Tanasupawat S."/>
            <person name="Phongsopitanun W."/>
        </authorList>
    </citation>
    <scope>NUCLEOTIDE SEQUENCE</scope>
    <source>
        <strain evidence="7">JCM 31032</strain>
    </source>
</reference>
<evidence type="ECO:0000256" key="4">
    <source>
        <dbReference type="ARBA" id="ARBA00023139"/>
    </source>
</evidence>
<dbReference type="PANTHER" id="PTHR43649:SF33">
    <property type="entry name" value="POLYGALACTURONAN_RHAMNOGALACTURONAN-BINDING PROTEIN YTCQ"/>
    <property type="match status" value="1"/>
</dbReference>